<evidence type="ECO:0000313" key="3">
    <source>
        <dbReference type="Proteomes" id="UP000011669"/>
    </source>
</evidence>
<name>M0MRP5_9EURY</name>
<reference evidence="2 3" key="1">
    <citation type="journal article" date="2014" name="PLoS Genet.">
        <title>Phylogenetically driven sequencing of extremely halophilic archaea reveals strategies for static and dynamic osmo-response.</title>
        <authorList>
            <person name="Becker E.A."/>
            <person name="Seitzer P.M."/>
            <person name="Tritt A."/>
            <person name="Larsen D."/>
            <person name="Krusor M."/>
            <person name="Yao A.I."/>
            <person name="Wu D."/>
            <person name="Madern D."/>
            <person name="Eisen J.A."/>
            <person name="Darling A.E."/>
            <person name="Facciotti M.T."/>
        </authorList>
    </citation>
    <scope>NUCLEOTIDE SEQUENCE [LARGE SCALE GENOMIC DNA]</scope>
    <source>
        <strain evidence="2 3">DSM 5350</strain>
    </source>
</reference>
<feature type="transmembrane region" description="Helical" evidence="1">
    <location>
        <begin position="53"/>
        <end position="73"/>
    </location>
</feature>
<dbReference type="InParanoid" id="M0MRP5"/>
<evidence type="ECO:0000313" key="2">
    <source>
        <dbReference type="EMBL" id="EMA47414.1"/>
    </source>
</evidence>
<dbReference type="PATRIC" id="fig|1227455.4.peg.346"/>
<feature type="transmembrane region" description="Helical" evidence="1">
    <location>
        <begin position="20"/>
        <end position="41"/>
    </location>
</feature>
<dbReference type="AlphaFoldDB" id="M0MRP5"/>
<comment type="caution">
    <text evidence="2">The sequence shown here is derived from an EMBL/GenBank/DDBJ whole genome shotgun (WGS) entry which is preliminary data.</text>
</comment>
<keyword evidence="1" id="KW-1133">Transmembrane helix</keyword>
<keyword evidence="3" id="KW-1185">Reference proteome</keyword>
<protein>
    <submittedName>
        <fullName evidence="2">Uncharacterized protein</fullName>
    </submittedName>
</protein>
<dbReference type="STRING" id="1227455.C449_01671"/>
<proteinExistence type="predicted"/>
<keyword evidence="1" id="KW-0472">Membrane</keyword>
<organism evidence="2 3">
    <name type="scientific">Halococcus saccharolyticus DSM 5350</name>
    <dbReference type="NCBI Taxonomy" id="1227455"/>
    <lineage>
        <taxon>Archaea</taxon>
        <taxon>Methanobacteriati</taxon>
        <taxon>Methanobacteriota</taxon>
        <taxon>Stenosarchaea group</taxon>
        <taxon>Halobacteria</taxon>
        <taxon>Halobacteriales</taxon>
        <taxon>Halococcaceae</taxon>
        <taxon>Halococcus</taxon>
    </lineage>
</organism>
<accession>M0MRP5</accession>
<keyword evidence="1" id="KW-0812">Transmembrane</keyword>
<sequence length="80" mass="9269">MTSMSWRDEFWTLVYESREYFRLIWAFLVLMALLSAVSFVFGRPGTASRAIAYVNLILIVGLGVIAIGTYWYAARRQREP</sequence>
<dbReference type="EMBL" id="AOMD01000005">
    <property type="protein sequence ID" value="EMA47414.1"/>
    <property type="molecule type" value="Genomic_DNA"/>
</dbReference>
<evidence type="ECO:0000256" key="1">
    <source>
        <dbReference type="SAM" id="Phobius"/>
    </source>
</evidence>
<gene>
    <name evidence="2" type="ORF">C449_01671</name>
</gene>
<dbReference type="Proteomes" id="UP000011669">
    <property type="component" value="Unassembled WGS sequence"/>
</dbReference>